<dbReference type="PANTHER" id="PTHR33988">
    <property type="entry name" value="ENDORIBONUCLEASE MAZF-RELATED"/>
    <property type="match status" value="1"/>
</dbReference>
<comment type="caution">
    <text evidence="3">The sequence shown here is derived from an EMBL/GenBank/DDBJ whole genome shotgun (WGS) entry which is preliminary data.</text>
</comment>
<dbReference type="InterPro" id="IPR011067">
    <property type="entry name" value="Plasmid_toxin/cell-grow_inhib"/>
</dbReference>
<dbReference type="PANTHER" id="PTHR33988:SF2">
    <property type="entry name" value="ENDORIBONUCLEASE MAZF"/>
    <property type="match status" value="1"/>
</dbReference>
<dbReference type="Gene3D" id="2.30.30.110">
    <property type="match status" value="1"/>
</dbReference>
<sequence>MTTMTQQKLIVSRGDVALVLFPNSNLTSAKTRPAVIVQADNLQTGLSQIIVAMVTSQMFRAGHPSRVTVLLNSPVGQQSGLLTDSVIMTDNLATISLSAIYRIIGSLPTAEINIALRHTLGL</sequence>
<proteinExistence type="inferred from homology"/>
<evidence type="ECO:0000313" key="3">
    <source>
        <dbReference type="EMBL" id="MDJ1184881.1"/>
    </source>
</evidence>
<dbReference type="Proteomes" id="UP001232992">
    <property type="component" value="Unassembled WGS sequence"/>
</dbReference>
<dbReference type="SUPFAM" id="SSF50118">
    <property type="entry name" value="Cell growth inhibitor/plasmid maintenance toxic component"/>
    <property type="match status" value="1"/>
</dbReference>
<keyword evidence="4" id="KW-1185">Reference proteome</keyword>
<dbReference type="Pfam" id="PF02452">
    <property type="entry name" value="PemK_toxin"/>
    <property type="match status" value="1"/>
</dbReference>
<comment type="similarity">
    <text evidence="1">Belongs to the PemK/MazF family.</text>
</comment>
<evidence type="ECO:0000313" key="4">
    <source>
        <dbReference type="Proteomes" id="UP001232992"/>
    </source>
</evidence>
<protein>
    <submittedName>
        <fullName evidence="3">Type II toxin-antitoxin system PemK/MazF family toxin</fullName>
    </submittedName>
</protein>
<keyword evidence="2" id="KW-1277">Toxin-antitoxin system</keyword>
<evidence type="ECO:0000256" key="1">
    <source>
        <dbReference type="ARBA" id="ARBA00007521"/>
    </source>
</evidence>
<gene>
    <name evidence="3" type="ORF">PMH09_16965</name>
</gene>
<dbReference type="EMBL" id="JAQOSQ010000021">
    <property type="protein sequence ID" value="MDJ1184881.1"/>
    <property type="molecule type" value="Genomic_DNA"/>
</dbReference>
<organism evidence="3 4">
    <name type="scientific">Roseofilum casamattae BLCC-M143</name>
    <dbReference type="NCBI Taxonomy" id="3022442"/>
    <lineage>
        <taxon>Bacteria</taxon>
        <taxon>Bacillati</taxon>
        <taxon>Cyanobacteriota</taxon>
        <taxon>Cyanophyceae</taxon>
        <taxon>Desertifilales</taxon>
        <taxon>Desertifilaceae</taxon>
        <taxon>Roseofilum</taxon>
        <taxon>Roseofilum casamattae</taxon>
    </lineage>
</organism>
<name>A0ABT7C2H6_9CYAN</name>
<reference evidence="3 4" key="1">
    <citation type="submission" date="2023-01" db="EMBL/GenBank/DDBJ databases">
        <title>Novel diversity within Roseofilum (Cyanobacteria; Desertifilaceae) from marine benthic mats with descriptions of four novel species.</title>
        <authorList>
            <person name="Wang Y."/>
            <person name="Berthold D.E."/>
            <person name="Hu J."/>
            <person name="Lefler F.W."/>
            <person name="Laughinghouse H.D. IV."/>
        </authorList>
    </citation>
    <scope>NUCLEOTIDE SEQUENCE [LARGE SCALE GENOMIC DNA]</scope>
    <source>
        <strain evidence="3 4">BLCC-M143</strain>
    </source>
</reference>
<dbReference type="InterPro" id="IPR003477">
    <property type="entry name" value="PemK-like"/>
</dbReference>
<evidence type="ECO:0000256" key="2">
    <source>
        <dbReference type="ARBA" id="ARBA00022649"/>
    </source>
</evidence>
<accession>A0ABT7C2H6</accession>